<accession>A0ABX9XQ40</accession>
<name>A0ABX9XQ40_9PSED</name>
<feature type="region of interest" description="Disordered" evidence="1">
    <location>
        <begin position="37"/>
        <end position="73"/>
    </location>
</feature>
<dbReference type="Proteomes" id="UP000275199">
    <property type="component" value="Unassembled WGS sequence"/>
</dbReference>
<protein>
    <submittedName>
        <fullName evidence="2">Uncharacterized protein</fullName>
    </submittedName>
</protein>
<sequence length="73" mass="8731">MSEATDRYNALPDEQRWMLWELMCEEQIRMIAQDEKRIKADSDRAVRAGRDRAKRIQQELDRHRAQQSKKGGE</sequence>
<reference evidence="2 3" key="1">
    <citation type="submission" date="2018-11" db="EMBL/GenBank/DDBJ databases">
        <authorList>
            <person name="Jang G.I."/>
            <person name="Hwang C.Y."/>
        </authorList>
    </citation>
    <scope>NUCLEOTIDE SEQUENCE [LARGE SCALE GENOMIC DNA]</scope>
    <source>
        <strain evidence="2 3">SSM26</strain>
    </source>
</reference>
<evidence type="ECO:0000313" key="2">
    <source>
        <dbReference type="EMBL" id="ROZ88429.1"/>
    </source>
</evidence>
<dbReference type="RefSeq" id="WP_123887867.1">
    <property type="nucleotide sequence ID" value="NZ_RKKU01000001.1"/>
</dbReference>
<proteinExistence type="predicted"/>
<dbReference type="EMBL" id="RKKU01000001">
    <property type="protein sequence ID" value="ROZ88429.1"/>
    <property type="molecule type" value="Genomic_DNA"/>
</dbReference>
<keyword evidence="3" id="KW-1185">Reference proteome</keyword>
<organism evidence="2 3">
    <name type="scientific">Pseudomonas neustonica</name>
    <dbReference type="NCBI Taxonomy" id="2487346"/>
    <lineage>
        <taxon>Bacteria</taxon>
        <taxon>Pseudomonadati</taxon>
        <taxon>Pseudomonadota</taxon>
        <taxon>Gammaproteobacteria</taxon>
        <taxon>Pseudomonadales</taxon>
        <taxon>Pseudomonadaceae</taxon>
        <taxon>Pseudomonas</taxon>
    </lineage>
</organism>
<evidence type="ECO:0000313" key="3">
    <source>
        <dbReference type="Proteomes" id="UP000275199"/>
    </source>
</evidence>
<comment type="caution">
    <text evidence="2">The sequence shown here is derived from an EMBL/GenBank/DDBJ whole genome shotgun (WGS) entry which is preliminary data.</text>
</comment>
<evidence type="ECO:0000256" key="1">
    <source>
        <dbReference type="SAM" id="MobiDB-lite"/>
    </source>
</evidence>
<gene>
    <name evidence="2" type="ORF">EF096_01695</name>
</gene>